<keyword evidence="2" id="KW-0326">Glycosidase</keyword>
<accession>A0A415E430</accession>
<dbReference type="SUPFAM" id="SSF52141">
    <property type="entry name" value="Uracil-DNA glycosylase-like"/>
    <property type="match status" value="1"/>
</dbReference>
<protein>
    <submittedName>
        <fullName evidence="2">DNA-deoxyinosine glycosylase</fullName>
        <ecNumber evidence="2">3.2.2.15</ecNumber>
    </submittedName>
</protein>
<dbReference type="AlphaFoldDB" id="A0A415E430"/>
<dbReference type="Proteomes" id="UP000284841">
    <property type="component" value="Unassembled WGS sequence"/>
</dbReference>
<dbReference type="EC" id="3.2.2.15" evidence="2"/>
<dbReference type="RefSeq" id="WP_118335004.1">
    <property type="nucleotide sequence ID" value="NZ_AP025567.1"/>
</dbReference>
<name>A0A415E430_9FIRM</name>
<evidence type="ECO:0000313" key="3">
    <source>
        <dbReference type="Proteomes" id="UP000284841"/>
    </source>
</evidence>
<dbReference type="InterPro" id="IPR036895">
    <property type="entry name" value="Uracil-DNA_glycosylase-like_sf"/>
</dbReference>
<dbReference type="STRING" id="1776384.GCA_900086585_03948"/>
<dbReference type="SMART" id="SM00987">
    <property type="entry name" value="UreE_C"/>
    <property type="match status" value="1"/>
</dbReference>
<dbReference type="SMART" id="SM00986">
    <property type="entry name" value="UDG"/>
    <property type="match status" value="1"/>
</dbReference>
<proteinExistence type="predicted"/>
<dbReference type="NCBIfam" id="TIGR04274">
    <property type="entry name" value="hypoxanDNAglyco"/>
    <property type="match status" value="1"/>
</dbReference>
<sequence length="162" mass="18202">MAEYEHHEQPFAPVFDENSKVLILGTFPSVKSRANNFYYGHPQNRFWKVLAALCGELVPQTVEEKKSLVLRHQIAIWDVIESCDIIGSSDSSIKNVVPADIAGLLCKTQIERIYVNGTLAKTLYDRFALPATGIDAVKLPSTSPANARFRLEQLIESWRTIL</sequence>
<reference evidence="2 3" key="1">
    <citation type="submission" date="2018-08" db="EMBL/GenBank/DDBJ databases">
        <title>A genome reference for cultivated species of the human gut microbiota.</title>
        <authorList>
            <person name="Zou Y."/>
            <person name="Xue W."/>
            <person name="Luo G."/>
        </authorList>
    </citation>
    <scope>NUCLEOTIDE SEQUENCE [LARGE SCALE GENOMIC DNA]</scope>
    <source>
        <strain evidence="2 3">AM07-24</strain>
    </source>
</reference>
<dbReference type="InterPro" id="IPR005122">
    <property type="entry name" value="Uracil-DNA_glycosylase-like"/>
</dbReference>
<dbReference type="Gene3D" id="3.40.470.10">
    <property type="entry name" value="Uracil-DNA glycosylase-like domain"/>
    <property type="match status" value="1"/>
</dbReference>
<dbReference type="InterPro" id="IPR026353">
    <property type="entry name" value="Hypoxan-DNA_Glyclase"/>
</dbReference>
<dbReference type="CDD" id="cd10032">
    <property type="entry name" value="UDG-F6_HDG"/>
    <property type="match status" value="1"/>
</dbReference>
<evidence type="ECO:0000259" key="1">
    <source>
        <dbReference type="SMART" id="SM00986"/>
    </source>
</evidence>
<keyword evidence="3" id="KW-1185">Reference proteome</keyword>
<keyword evidence="2" id="KW-0378">Hydrolase</keyword>
<gene>
    <name evidence="2" type="ORF">DW099_08030</name>
</gene>
<organism evidence="2 3">
    <name type="scientific">Emergencia timonensis</name>
    <dbReference type="NCBI Taxonomy" id="1776384"/>
    <lineage>
        <taxon>Bacteria</taxon>
        <taxon>Bacillati</taxon>
        <taxon>Bacillota</taxon>
        <taxon>Clostridia</taxon>
        <taxon>Peptostreptococcales</taxon>
        <taxon>Anaerovoracaceae</taxon>
        <taxon>Emergencia</taxon>
    </lineage>
</organism>
<dbReference type="Pfam" id="PF03167">
    <property type="entry name" value="UDG"/>
    <property type="match status" value="1"/>
</dbReference>
<comment type="caution">
    <text evidence="2">The sequence shown here is derived from an EMBL/GenBank/DDBJ whole genome shotgun (WGS) entry which is preliminary data.</text>
</comment>
<dbReference type="OrthoDB" id="9799921at2"/>
<dbReference type="EMBL" id="QRMS01000002">
    <property type="protein sequence ID" value="RHJ88344.1"/>
    <property type="molecule type" value="Genomic_DNA"/>
</dbReference>
<feature type="domain" description="Uracil-DNA glycosylase-like" evidence="1">
    <location>
        <begin position="12"/>
        <end position="162"/>
    </location>
</feature>
<dbReference type="GO" id="GO:0033958">
    <property type="term" value="F:DNA-deoxyinosine glycosylase activity"/>
    <property type="evidence" value="ECO:0007669"/>
    <property type="project" value="UniProtKB-EC"/>
</dbReference>
<evidence type="ECO:0000313" key="2">
    <source>
        <dbReference type="EMBL" id="RHJ88344.1"/>
    </source>
</evidence>